<evidence type="ECO:0000256" key="9">
    <source>
        <dbReference type="SAM" id="SignalP"/>
    </source>
</evidence>
<evidence type="ECO:0000313" key="10">
    <source>
        <dbReference type="EMBL" id="KAF5175853.1"/>
    </source>
</evidence>
<keyword evidence="5 8" id="KW-0735">Signal-anchor</keyword>
<keyword evidence="7 8" id="KW-0472">Membrane</keyword>
<evidence type="ECO:0000256" key="5">
    <source>
        <dbReference type="ARBA" id="ARBA00022968"/>
    </source>
</evidence>
<reference evidence="10 11" key="1">
    <citation type="submission" date="2020-06" db="EMBL/GenBank/DDBJ databases">
        <title>Transcriptomic and genomic resources for Thalictrum thalictroides and T. hernandezii: Facilitating candidate gene discovery in an emerging model plant lineage.</title>
        <authorList>
            <person name="Arias T."/>
            <person name="Riano-Pachon D.M."/>
            <person name="Di Stilio V.S."/>
        </authorList>
    </citation>
    <scope>NUCLEOTIDE SEQUENCE [LARGE SCALE GENOMIC DNA]</scope>
    <source>
        <strain evidence="11">cv. WT478/WT964</strain>
        <tissue evidence="10">Leaves</tissue>
    </source>
</reference>
<evidence type="ECO:0000256" key="7">
    <source>
        <dbReference type="ARBA" id="ARBA00023136"/>
    </source>
</evidence>
<name>A0A7J6UTD1_THATH</name>
<dbReference type="Pfam" id="PF04573">
    <property type="entry name" value="SPC22"/>
    <property type="match status" value="1"/>
</dbReference>
<dbReference type="OrthoDB" id="10261524at2759"/>
<comment type="function">
    <text evidence="8">Essential component of the signal peptidase complex (SPC) which catalyzes the cleavage of N-terminal signal sequences from nascent proteins as they are translocated into the lumen of the endoplasmic reticulum. Essential for the SPC catalytic activity, possibly by stabilizing and positioning the active center of the complex close to the lumenal surface.</text>
</comment>
<organism evidence="10 11">
    <name type="scientific">Thalictrum thalictroides</name>
    <name type="common">Rue-anemone</name>
    <name type="synonym">Anemone thalictroides</name>
    <dbReference type="NCBI Taxonomy" id="46969"/>
    <lineage>
        <taxon>Eukaryota</taxon>
        <taxon>Viridiplantae</taxon>
        <taxon>Streptophyta</taxon>
        <taxon>Embryophyta</taxon>
        <taxon>Tracheophyta</taxon>
        <taxon>Spermatophyta</taxon>
        <taxon>Magnoliopsida</taxon>
        <taxon>Ranunculales</taxon>
        <taxon>Ranunculaceae</taxon>
        <taxon>Thalictroideae</taxon>
        <taxon>Thalictrum</taxon>
    </lineage>
</organism>
<proteinExistence type="inferred from homology"/>
<evidence type="ECO:0000256" key="8">
    <source>
        <dbReference type="PIRNR" id="PIRNR016089"/>
    </source>
</evidence>
<comment type="caution">
    <text evidence="10">The sequence shown here is derived from an EMBL/GenBank/DDBJ whole genome shotgun (WGS) entry which is preliminary data.</text>
</comment>
<dbReference type="PANTHER" id="PTHR12804">
    <property type="entry name" value="MICROSOMAL SIGNAL PEPTIDASE 23 KD SUBUNIT SPC22/23"/>
    <property type="match status" value="1"/>
</dbReference>
<gene>
    <name evidence="10" type="ORF">FRX31_034561</name>
</gene>
<evidence type="ECO:0000256" key="1">
    <source>
        <dbReference type="ARBA" id="ARBA00004648"/>
    </source>
</evidence>
<protein>
    <recommendedName>
        <fullName evidence="8">Signal peptidase complex subunit 3</fullName>
    </recommendedName>
    <alternativeName>
        <fullName evidence="8">Microsomal signal peptidase 22 kDa subunit</fullName>
    </alternativeName>
</protein>
<dbReference type="AlphaFoldDB" id="A0A7J6UTD1"/>
<dbReference type="GO" id="GO:0005787">
    <property type="term" value="C:signal peptidase complex"/>
    <property type="evidence" value="ECO:0007669"/>
    <property type="project" value="UniProtKB-UniRule"/>
</dbReference>
<sequence>MHSFGYRLNTIATVACFLLAILCSLASLSDYFNVPSVNSHIEVLKVNRFRKQLSGNDEVSLTFNISMDLQSAFTWNTKQVFVFVAAEYDTVKNCLNQVTVLIPLSSF</sequence>
<feature type="chain" id="PRO_5029663467" description="Signal peptidase complex subunit 3" evidence="9">
    <location>
        <begin position="27"/>
        <end position="107"/>
    </location>
</feature>
<evidence type="ECO:0000256" key="2">
    <source>
        <dbReference type="ARBA" id="ARBA00009289"/>
    </source>
</evidence>
<evidence type="ECO:0000313" key="11">
    <source>
        <dbReference type="Proteomes" id="UP000554482"/>
    </source>
</evidence>
<dbReference type="EMBL" id="JABWDY010043516">
    <property type="protein sequence ID" value="KAF5175853.1"/>
    <property type="molecule type" value="Genomic_DNA"/>
</dbReference>
<keyword evidence="11" id="KW-1185">Reference proteome</keyword>
<dbReference type="GO" id="GO:0045047">
    <property type="term" value="P:protein targeting to ER"/>
    <property type="evidence" value="ECO:0007669"/>
    <property type="project" value="TreeGrafter"/>
</dbReference>
<dbReference type="Proteomes" id="UP000554482">
    <property type="component" value="Unassembled WGS sequence"/>
</dbReference>
<evidence type="ECO:0000256" key="4">
    <source>
        <dbReference type="ARBA" id="ARBA00022824"/>
    </source>
</evidence>
<keyword evidence="9" id="KW-0732">Signal</keyword>
<feature type="signal peptide" evidence="9">
    <location>
        <begin position="1"/>
        <end position="26"/>
    </location>
</feature>
<evidence type="ECO:0000256" key="6">
    <source>
        <dbReference type="ARBA" id="ARBA00022989"/>
    </source>
</evidence>
<dbReference type="InterPro" id="IPR007653">
    <property type="entry name" value="SPC3"/>
</dbReference>
<keyword evidence="4 8" id="KW-0256">Endoplasmic reticulum</keyword>
<comment type="similarity">
    <text evidence="2 8">Belongs to the SPCS3 family.</text>
</comment>
<accession>A0A7J6UTD1</accession>
<dbReference type="PIRSF" id="PIRSF016089">
    <property type="entry name" value="SPC22"/>
    <property type="match status" value="1"/>
</dbReference>
<keyword evidence="3 8" id="KW-0812">Transmembrane</keyword>
<evidence type="ECO:0000256" key="3">
    <source>
        <dbReference type="ARBA" id="ARBA00022692"/>
    </source>
</evidence>
<dbReference type="PANTHER" id="PTHR12804:SF9">
    <property type="entry name" value="SIGNAL PEPTIDASE COMPLEX SUBUNIT 3"/>
    <property type="match status" value="1"/>
</dbReference>
<comment type="subcellular location">
    <subcellularLocation>
        <location evidence="1">Endoplasmic reticulum membrane</location>
        <topology evidence="1">Single-pass type II membrane protein</topology>
    </subcellularLocation>
</comment>
<dbReference type="GO" id="GO:0006465">
    <property type="term" value="P:signal peptide processing"/>
    <property type="evidence" value="ECO:0007669"/>
    <property type="project" value="UniProtKB-UniRule"/>
</dbReference>
<keyword evidence="6 8" id="KW-1133">Transmembrane helix</keyword>